<dbReference type="EMBL" id="CAEY01000835">
    <property type="status" value="NOT_ANNOTATED_CDS"/>
    <property type="molecule type" value="Genomic_DNA"/>
</dbReference>
<gene>
    <name evidence="8" type="primary">107371484</name>
</gene>
<dbReference type="SMART" id="SM00316">
    <property type="entry name" value="S1"/>
    <property type="match status" value="1"/>
</dbReference>
<dbReference type="Pfam" id="PF14635">
    <property type="entry name" value="HHH_7"/>
    <property type="match status" value="1"/>
</dbReference>
<dbReference type="InterPro" id="IPR037027">
    <property type="entry name" value="YqgF/RNaseH-like_dom_sf"/>
</dbReference>
<dbReference type="STRING" id="32264.T1JXX7"/>
<evidence type="ECO:0000256" key="6">
    <source>
        <dbReference type="SAM" id="MobiDB-lite"/>
    </source>
</evidence>
<dbReference type="Pfam" id="PF14641">
    <property type="entry name" value="HTH_44"/>
    <property type="match status" value="1"/>
</dbReference>
<evidence type="ECO:0000256" key="5">
    <source>
        <dbReference type="PIRNR" id="PIRNR036947"/>
    </source>
</evidence>
<dbReference type="PANTHER" id="PTHR10145:SF6">
    <property type="entry name" value="TRANSCRIPTION ELONGATION FACTOR SPT6"/>
    <property type="match status" value="1"/>
</dbReference>
<sequence length="1650" mass="190190">MSSFLENEAEESDNDYDSDEVARHPRKKRAKPTQDSEEEEEEDDEEALRNEMKDLINDEEEEEEGESDDDDDEEGGKKRSRDEEESEEDLDDDDLDLLEENLGVKLSRKKKFKRVRRLIDEESDDEGEKDEREAIANELFDDEDGEQRPKNDRRRRGDEEEDDRYRALSGSEESDDEGNFIVDDNDEPISRPRKKKGYRYNDEAMQQAQDVFGVEFDFDDFQNYGVEDEYEDEQDDEYEEEEEDDGEGGARIRKKSKAKKKSSRKSIFEVYEPAELEKSFLQEQDKKITTADLPERFQLRSTPVTPADDGEIDEEADWIYSNAFSQPTITIQIQDAAQQAGRSLERGPLAGKKPPTAVPKIRETLKFIRNQSREVPFIQFYRKEYVRPELEIDDLWTIYKWDEKWCQLLQRKANMKKLVLDMQRYQGDLIIADPDAPLPEGARIIGDADIERIDRVNSFDELRDCWVQFQLYYGSLFPAMKQAKAEAERKRRLESRLEGGEEGDQVHEEEDVIKDKMSSLKLIQRKDFYTVCQEAGILGLATRFGLTPEQFGENLRDAYQKYEVEQIPIEPEEFANDYICTRFPDVEAVLKAAKYMVARQLASDPIVRKVTRQVFFERAVIHVKPTKKGMKEIDESHPCFTYKYLRNKPVSEFSNEQFLHLVIAKQEGNVTVKITMDKANVKGKDPNPTYFDEIKALYQRDEFSSNVQKWNKLRLEALETALDKFLYPSFEVELIAKLTKESQEGVIKRASKKLYDWLKIGPYVPNPEVTEDEDFDIREGLRVLGFAYAPQDESPSFAVLVDGDGEVVEHLRLPNFMLRRTVYATEKEKDLREKDKERLKNFILDKKPHVICVGSKDLTARYLIDEIMTMAQELHDEENIPVIPVTLLDDELSTVYMNSKRAMAEFHDFPPVLRQAVSLARRLQDPLIEFSQLCTADEEILCMKYHSLQDHVPKDELLSSLQQEFIYRVNEVGVDINRILVHNYTSQLLQFVCGLGPRKAAALVRNLKKSPTPLLETRTQLMVNCGIGEVVFQNCAGFIKLDTAQLSDTGTETYIEVLDSTRIHPEAYDLARKMAIDALEYDETNELPSAGALEEIMENPENLKDLDLDAFAEQLAKEGCGNKKITLYDIREELNHPYKDLRQTYKLTAEDSFHLLTKESPETFYVGKLIIGTVINVYRRKPLQGSTDENNPVRNDETGLWMCPVCKKNDFDELNEVWNHYDAELCPGQAMGVRVRLDNGLVGLVPIEKISDHEVINPDERVKPGMTVHARITKVVADKYFLEMTCRTSDLNDRSYHWRPPKDFYYDFDAEDEDFKEEEDKKKKKAGKQNIYKRIIVHPSFHNIDFKQSEQMLESMHQGEAIFRPSSKGPDHLTLTWKVADGIYQHIAILEKNKDNAFSLGHQLIIDGEIYEDLDEIMARYITPMASFAREITSFRHFKGSVMGNKREAEKILLEEKKKRNTIVYIISASKDFPGKFLLSYPNKEGKVIHEWLSIKPIGFKYREEYFRRLKDVIKRFQENWFTGKSLATPLLSAPSQMSHQQLTSPAPGLRFPTPQGTPVMASPFHVPSSAAAAAAAWNRASTSMPPPRRTPTQQRTPSSMPPPPDPWVKLVQPGTPSHATPGASSQMSISPSYSPANKGDATPLLDEWA</sequence>
<evidence type="ECO:0000259" key="7">
    <source>
        <dbReference type="PROSITE" id="PS50126"/>
    </source>
</evidence>
<dbReference type="PANTHER" id="PTHR10145">
    <property type="entry name" value="TRANSCRIPTION ELONGATION FACTOR SPT6"/>
    <property type="match status" value="1"/>
</dbReference>
<comment type="similarity">
    <text evidence="2 5">Belongs to the SPT6 family.</text>
</comment>
<dbReference type="Pfam" id="PF22706">
    <property type="entry name" value="Tex_central_region"/>
    <property type="match status" value="1"/>
</dbReference>
<dbReference type="EnsemblMetazoa" id="tetur02g13610.1">
    <property type="protein sequence ID" value="tetur02g13610.1"/>
    <property type="gene ID" value="tetur02g13610"/>
</dbReference>
<feature type="compositionally biased region" description="Acidic residues" evidence="6">
    <location>
        <begin position="222"/>
        <end position="247"/>
    </location>
</feature>
<evidence type="ECO:0000256" key="3">
    <source>
        <dbReference type="ARBA" id="ARBA00023163"/>
    </source>
</evidence>
<dbReference type="Pfam" id="PF14633">
    <property type="entry name" value="SH2_2"/>
    <property type="match status" value="1"/>
</dbReference>
<keyword evidence="3 5" id="KW-0804">Transcription</keyword>
<evidence type="ECO:0000256" key="2">
    <source>
        <dbReference type="ARBA" id="ARBA00009253"/>
    </source>
</evidence>
<dbReference type="InterPro" id="IPR036860">
    <property type="entry name" value="SH2_dom_sf"/>
</dbReference>
<dbReference type="SUPFAM" id="SSF47781">
    <property type="entry name" value="RuvA domain 2-like"/>
    <property type="match status" value="2"/>
</dbReference>
<dbReference type="CDD" id="cd09928">
    <property type="entry name" value="SH2_Cterm_SPT6_like"/>
    <property type="match status" value="1"/>
</dbReference>
<dbReference type="GO" id="GO:0140673">
    <property type="term" value="P:transcription elongation-coupled chromatin remodeling"/>
    <property type="evidence" value="ECO:0007669"/>
    <property type="project" value="InterPro"/>
</dbReference>
<feature type="domain" description="S1 motif" evidence="7">
    <location>
        <begin position="1232"/>
        <end position="1287"/>
    </location>
</feature>
<name>T1JXX7_TETUR</name>
<dbReference type="SMART" id="SM00252">
    <property type="entry name" value="SH2"/>
    <property type="match status" value="1"/>
</dbReference>
<dbReference type="Pfam" id="PF17674">
    <property type="entry name" value="HHH_9"/>
    <property type="match status" value="1"/>
</dbReference>
<dbReference type="OrthoDB" id="343921at2759"/>
<feature type="compositionally biased region" description="Basic residues" evidence="6">
    <location>
        <begin position="251"/>
        <end position="263"/>
    </location>
</feature>
<dbReference type="Gene3D" id="1.10.10.650">
    <property type="entry name" value="RuvA domain 2-like"/>
    <property type="match status" value="1"/>
</dbReference>
<dbReference type="Proteomes" id="UP000015104">
    <property type="component" value="Unassembled WGS sequence"/>
</dbReference>
<dbReference type="InterPro" id="IPR012337">
    <property type="entry name" value="RNaseH-like_sf"/>
</dbReference>
<keyword evidence="4 5" id="KW-0539">Nucleus</keyword>
<dbReference type="InterPro" id="IPR042066">
    <property type="entry name" value="Spt6_death-like"/>
</dbReference>
<dbReference type="SUPFAM" id="SSF158832">
    <property type="entry name" value="Tex N-terminal region-like"/>
    <property type="match status" value="1"/>
</dbReference>
<dbReference type="InterPro" id="IPR055179">
    <property type="entry name" value="Tex-like_central_region"/>
</dbReference>
<dbReference type="FunFam" id="1.10.3500.10:FF:000006">
    <property type="entry name" value="Transcription elongation factor spt6"/>
    <property type="match status" value="1"/>
</dbReference>
<feature type="compositionally biased region" description="Acidic residues" evidence="6">
    <location>
        <begin position="7"/>
        <end position="19"/>
    </location>
</feature>
<dbReference type="HOGENOM" id="CLU_001680_4_0_1"/>
<dbReference type="OMA" id="GYFYLCF"/>
<dbReference type="Gene3D" id="1.10.150.850">
    <property type="entry name" value="Spt6, helix-hairpin-helix domain"/>
    <property type="match status" value="1"/>
</dbReference>
<dbReference type="InterPro" id="IPR028088">
    <property type="entry name" value="Spt6_HTH_DNA-bd_dom"/>
</dbReference>
<feature type="region of interest" description="Disordered" evidence="6">
    <location>
        <begin position="222"/>
        <end position="263"/>
    </location>
</feature>
<dbReference type="InterPro" id="IPR035018">
    <property type="entry name" value="Spt6_SH2_C"/>
</dbReference>
<dbReference type="GO" id="GO:0008023">
    <property type="term" value="C:transcription elongation factor complex"/>
    <property type="evidence" value="ECO:0007669"/>
    <property type="project" value="TreeGrafter"/>
</dbReference>
<feature type="compositionally biased region" description="Basic and acidic residues" evidence="6">
    <location>
        <begin position="146"/>
        <end position="166"/>
    </location>
</feature>
<feature type="region of interest" description="Disordered" evidence="6">
    <location>
        <begin position="1576"/>
        <end position="1650"/>
    </location>
</feature>
<dbReference type="GO" id="GO:0042393">
    <property type="term" value="F:histone binding"/>
    <property type="evidence" value="ECO:0007669"/>
    <property type="project" value="TreeGrafter"/>
</dbReference>
<dbReference type="FunFam" id="1.10.10.2740:FF:000002">
    <property type="entry name" value="Transcription elongation factor Spt6"/>
    <property type="match status" value="1"/>
</dbReference>
<feature type="compositionally biased region" description="Acidic residues" evidence="6">
    <location>
        <begin position="35"/>
        <end position="46"/>
    </location>
</feature>
<feature type="compositionally biased region" description="Basic and acidic residues" evidence="6">
    <location>
        <begin position="47"/>
        <end position="56"/>
    </location>
</feature>
<keyword evidence="9" id="KW-1185">Reference proteome</keyword>
<dbReference type="KEGG" id="tut:107371484"/>
<evidence type="ECO:0000313" key="9">
    <source>
        <dbReference type="Proteomes" id="UP000015104"/>
    </source>
</evidence>
<dbReference type="SUPFAM" id="SSF53098">
    <property type="entry name" value="Ribonuclease H-like"/>
    <property type="match status" value="1"/>
</dbReference>
<dbReference type="Pfam" id="PF14632">
    <property type="entry name" value="SPT6_acidic"/>
    <property type="match status" value="1"/>
</dbReference>
<feature type="compositionally biased region" description="Acidic residues" evidence="6">
    <location>
        <begin position="57"/>
        <end position="74"/>
    </location>
</feature>
<dbReference type="InterPro" id="IPR010994">
    <property type="entry name" value="RuvA_2-like"/>
</dbReference>
<dbReference type="InterPro" id="IPR041692">
    <property type="entry name" value="HHH_9"/>
</dbReference>
<comment type="subcellular location">
    <subcellularLocation>
        <location evidence="1 5">Nucleus</location>
    </subcellularLocation>
</comment>
<dbReference type="InterPro" id="IPR023319">
    <property type="entry name" value="Tex-like_HTH_dom_sf"/>
</dbReference>
<dbReference type="FunFam" id="3.30.505.10:FF:000030">
    <property type="entry name" value="Transcription elongation factor spt6"/>
    <property type="match status" value="1"/>
</dbReference>
<dbReference type="GO" id="GO:0003677">
    <property type="term" value="F:DNA binding"/>
    <property type="evidence" value="ECO:0007669"/>
    <property type="project" value="InterPro"/>
</dbReference>
<dbReference type="PIRSF" id="PIRSF036947">
    <property type="entry name" value="Spt6"/>
    <property type="match status" value="1"/>
</dbReference>
<feature type="compositionally biased region" description="Basic residues" evidence="6">
    <location>
        <begin position="106"/>
        <end position="116"/>
    </location>
</feature>
<dbReference type="SUPFAM" id="SSF55550">
    <property type="entry name" value="SH2 domain"/>
    <property type="match status" value="1"/>
</dbReference>
<dbReference type="FunFam" id="1.10.10.650:FF:000002">
    <property type="entry name" value="Transcription elongation factor spt6"/>
    <property type="match status" value="1"/>
</dbReference>
<dbReference type="InterPro" id="IPR028083">
    <property type="entry name" value="Spt6_acidic_N_dom"/>
</dbReference>
<proteinExistence type="inferred from homology"/>
<comment type="function">
    <text evidence="5">Histone H3-H4 chaperone that plays a role in maintenance of chromatin structure during RNA polymerase II transcription elongation.</text>
</comment>
<dbReference type="Gene3D" id="1.10.10.2740">
    <property type="entry name" value="Spt6, Death-like domain"/>
    <property type="match status" value="1"/>
</dbReference>
<dbReference type="CDD" id="cd09918">
    <property type="entry name" value="SH2_Nterm_SPT6_like"/>
    <property type="match status" value="1"/>
</dbReference>
<feature type="region of interest" description="Disordered" evidence="6">
    <location>
        <begin position="1"/>
        <end position="201"/>
    </location>
</feature>
<dbReference type="Pfam" id="PF00575">
    <property type="entry name" value="S1"/>
    <property type="match status" value="1"/>
</dbReference>
<feature type="compositionally biased region" description="Acidic residues" evidence="6">
    <location>
        <begin position="172"/>
        <end position="187"/>
    </location>
</feature>
<organism evidence="8 9">
    <name type="scientific">Tetranychus urticae</name>
    <name type="common">Two-spotted spider mite</name>
    <dbReference type="NCBI Taxonomy" id="32264"/>
    <lineage>
        <taxon>Eukaryota</taxon>
        <taxon>Metazoa</taxon>
        <taxon>Ecdysozoa</taxon>
        <taxon>Arthropoda</taxon>
        <taxon>Chelicerata</taxon>
        <taxon>Arachnida</taxon>
        <taxon>Acari</taxon>
        <taxon>Acariformes</taxon>
        <taxon>Trombidiformes</taxon>
        <taxon>Prostigmata</taxon>
        <taxon>Eleutherengona</taxon>
        <taxon>Raphignathae</taxon>
        <taxon>Tetranychoidea</taxon>
        <taxon>Tetranychidae</taxon>
        <taxon>Tetranychus</taxon>
    </lineage>
</organism>
<dbReference type="eggNOG" id="KOG1856">
    <property type="taxonomic scope" value="Eukaryota"/>
</dbReference>
<feature type="compositionally biased region" description="Low complexity" evidence="6">
    <location>
        <begin position="1625"/>
        <end position="1635"/>
    </location>
</feature>
<dbReference type="CDD" id="cd00164">
    <property type="entry name" value="S1_like"/>
    <property type="match status" value="1"/>
</dbReference>
<evidence type="ECO:0000256" key="1">
    <source>
        <dbReference type="ARBA" id="ARBA00004123"/>
    </source>
</evidence>
<dbReference type="Gene3D" id="3.30.420.140">
    <property type="entry name" value="YqgF/RNase H-like domain"/>
    <property type="match status" value="1"/>
</dbReference>
<dbReference type="Pfam" id="PF14639">
    <property type="entry name" value="YqgF"/>
    <property type="match status" value="1"/>
</dbReference>
<dbReference type="InterPro" id="IPR035019">
    <property type="entry name" value="Spt6_SH2_N"/>
</dbReference>
<evidence type="ECO:0000313" key="8">
    <source>
        <dbReference type="EnsemblMetazoa" id="tetur02g13610.1"/>
    </source>
</evidence>
<feature type="region of interest" description="Disordered" evidence="6">
    <location>
        <begin position="1537"/>
        <end position="1564"/>
    </location>
</feature>
<dbReference type="InterPro" id="IPR035420">
    <property type="entry name" value="Spt6_SH2"/>
</dbReference>
<dbReference type="GO" id="GO:0034728">
    <property type="term" value="P:nucleosome organization"/>
    <property type="evidence" value="ECO:0007669"/>
    <property type="project" value="TreeGrafter"/>
</dbReference>
<dbReference type="InterPro" id="IPR017072">
    <property type="entry name" value="TF_Spt6"/>
</dbReference>
<dbReference type="InterPro" id="IPR003029">
    <property type="entry name" value="S1_domain"/>
</dbReference>
<protein>
    <recommendedName>
        <fullName evidence="7">S1 motif domain-containing protein</fullName>
    </recommendedName>
</protein>
<dbReference type="GO" id="GO:0031491">
    <property type="term" value="F:nucleosome binding"/>
    <property type="evidence" value="ECO:0007669"/>
    <property type="project" value="TreeGrafter"/>
</dbReference>
<dbReference type="Gene3D" id="2.40.50.140">
    <property type="entry name" value="Nucleic acid-binding proteins"/>
    <property type="match status" value="1"/>
</dbReference>
<dbReference type="SMART" id="SM00732">
    <property type="entry name" value="YqgFc"/>
    <property type="match status" value="1"/>
</dbReference>
<evidence type="ECO:0000256" key="4">
    <source>
        <dbReference type="ARBA" id="ARBA00023242"/>
    </source>
</evidence>
<dbReference type="Gene3D" id="1.10.3500.10">
    <property type="entry name" value="Tex N-terminal region-like"/>
    <property type="match status" value="1"/>
</dbReference>
<reference evidence="8" key="2">
    <citation type="submission" date="2015-06" db="UniProtKB">
        <authorList>
            <consortium name="EnsemblMetazoa"/>
        </authorList>
    </citation>
    <scope>IDENTIFICATION</scope>
</reference>
<feature type="compositionally biased region" description="Acidic residues" evidence="6">
    <location>
        <begin position="83"/>
        <end position="99"/>
    </location>
</feature>
<dbReference type="Gene3D" id="3.30.505.10">
    <property type="entry name" value="SH2 domain"/>
    <property type="match status" value="2"/>
</dbReference>
<accession>T1JXX7</accession>
<dbReference type="InterPro" id="IPR023323">
    <property type="entry name" value="Tex-like_dom_sf"/>
</dbReference>
<dbReference type="InterPro" id="IPR000980">
    <property type="entry name" value="SH2"/>
</dbReference>
<dbReference type="InterPro" id="IPR032706">
    <property type="entry name" value="Spt6_HHH"/>
</dbReference>
<dbReference type="SUPFAM" id="SSF50249">
    <property type="entry name" value="Nucleic acid-binding proteins"/>
    <property type="match status" value="1"/>
</dbReference>
<dbReference type="InterPro" id="IPR006641">
    <property type="entry name" value="YqgF/RNaseH-like_dom"/>
</dbReference>
<reference evidence="9" key="1">
    <citation type="submission" date="2011-08" db="EMBL/GenBank/DDBJ databases">
        <authorList>
            <person name="Rombauts S."/>
        </authorList>
    </citation>
    <scope>NUCLEOTIDE SEQUENCE</scope>
    <source>
        <strain evidence="9">London</strain>
    </source>
</reference>
<dbReference type="InterPro" id="IPR028231">
    <property type="entry name" value="Spt6_YqgF"/>
</dbReference>
<dbReference type="PROSITE" id="PS50126">
    <property type="entry name" value="S1"/>
    <property type="match status" value="1"/>
</dbReference>
<dbReference type="InterPro" id="IPR012340">
    <property type="entry name" value="NA-bd_OB-fold"/>
</dbReference>